<evidence type="ECO:0000256" key="4">
    <source>
        <dbReference type="ARBA" id="ARBA00022475"/>
    </source>
</evidence>
<comment type="subcellular location">
    <subcellularLocation>
        <location evidence="1 8">Cell membrane</location>
        <topology evidence="1 8">Multi-pass membrane protein</topology>
    </subcellularLocation>
</comment>
<name>U4VA80_9HYPH</name>
<dbReference type="PANTHER" id="PTHR42929">
    <property type="entry name" value="INNER MEMBRANE ABC TRANSPORTER PERMEASE PROTEIN YDCU-RELATED-RELATED"/>
    <property type="match status" value="1"/>
</dbReference>
<comment type="caution">
    <text evidence="10">The sequence shown here is derived from an EMBL/GenBank/DDBJ whole genome shotgun (WGS) entry which is preliminary data.</text>
</comment>
<dbReference type="PATRIC" id="fig|1337887.3.peg.5473"/>
<keyword evidence="7 8" id="KW-0472">Membrane</keyword>
<keyword evidence="6 8" id="KW-1133">Transmembrane helix</keyword>
<dbReference type="EMBL" id="ASXJ01000372">
    <property type="protein sequence ID" value="ERL99625.1"/>
    <property type="molecule type" value="Genomic_DNA"/>
</dbReference>
<dbReference type="AlphaFoldDB" id="U4VA80"/>
<dbReference type="GO" id="GO:0005886">
    <property type="term" value="C:plasma membrane"/>
    <property type="evidence" value="ECO:0007669"/>
    <property type="project" value="UniProtKB-SubCell"/>
</dbReference>
<evidence type="ECO:0000256" key="6">
    <source>
        <dbReference type="ARBA" id="ARBA00022989"/>
    </source>
</evidence>
<reference evidence="10 11" key="1">
    <citation type="journal article" date="2014" name="FEMS Microbiol. Lett.">
        <title>Genome sequencing analysis reveals virulence-related gene content of Ochrobactrum intermedium strain 229E, a urease-positive strain isolated from the human gastric niche.</title>
        <authorList>
            <person name="Kulkarni G.J."/>
            <person name="Shetty S."/>
            <person name="Dharne M.S."/>
            <person name="Shouche Y.S."/>
        </authorList>
    </citation>
    <scope>NUCLEOTIDE SEQUENCE [LARGE SCALE GENOMIC DNA]</scope>
    <source>
        <strain evidence="10 11">229E</strain>
    </source>
</reference>
<dbReference type="Proteomes" id="UP000016842">
    <property type="component" value="Unassembled WGS sequence"/>
</dbReference>
<dbReference type="SUPFAM" id="SSF161098">
    <property type="entry name" value="MetI-like"/>
    <property type="match status" value="1"/>
</dbReference>
<dbReference type="InterPro" id="IPR035906">
    <property type="entry name" value="MetI-like_sf"/>
</dbReference>
<organism evidence="10 11">
    <name type="scientific">Brucella intermedia 229E</name>
    <dbReference type="NCBI Taxonomy" id="1337887"/>
    <lineage>
        <taxon>Bacteria</taxon>
        <taxon>Pseudomonadati</taxon>
        <taxon>Pseudomonadota</taxon>
        <taxon>Alphaproteobacteria</taxon>
        <taxon>Hyphomicrobiales</taxon>
        <taxon>Brucellaceae</taxon>
        <taxon>Brucella/Ochrobactrum group</taxon>
        <taxon>Brucella</taxon>
    </lineage>
</organism>
<accession>U4VA80</accession>
<dbReference type="Gene3D" id="1.10.3720.10">
    <property type="entry name" value="MetI-like"/>
    <property type="match status" value="1"/>
</dbReference>
<dbReference type="CDD" id="cd06261">
    <property type="entry name" value="TM_PBP2"/>
    <property type="match status" value="1"/>
</dbReference>
<sequence length="276" mass="30088">MSHRLTGILLVAPALAIVLLLFIVPLFGGAITGAFHVSGEWGGTGNFTKAFELYSSDIIFTLVIVTLSSLLIALFSIAIGGYLTLGSNPRAVTVLRWLYRWPLFIPFIVVGQILRTFLAKNGLMNSLLIETGVLTPLQAMSFLDWRGIVIAFVWKQTPFVTLLLAGAMASLDRSTIESARNLGAGRLRILIEIVLPQVRQTLLVGLILSFVTMMSVLSVPLMINAQSPTMITANMAFRINAYGDYGVANALGTISLLMTSLVAWVYLRQTMKEHGQ</sequence>
<dbReference type="PANTHER" id="PTHR42929:SF1">
    <property type="entry name" value="INNER MEMBRANE ABC TRANSPORTER PERMEASE PROTEIN YDCU-RELATED"/>
    <property type="match status" value="1"/>
</dbReference>
<feature type="domain" description="ABC transmembrane type-1" evidence="9">
    <location>
        <begin position="58"/>
        <end position="266"/>
    </location>
</feature>
<keyword evidence="4" id="KW-1003">Cell membrane</keyword>
<feature type="transmembrane region" description="Helical" evidence="8">
    <location>
        <begin position="7"/>
        <end position="38"/>
    </location>
</feature>
<protein>
    <submittedName>
        <fullName evidence="10">ABC transporter permease</fullName>
    </submittedName>
</protein>
<proteinExistence type="inferred from homology"/>
<dbReference type="GO" id="GO:0055085">
    <property type="term" value="P:transmembrane transport"/>
    <property type="evidence" value="ECO:0007669"/>
    <property type="project" value="InterPro"/>
</dbReference>
<dbReference type="InterPro" id="IPR000515">
    <property type="entry name" value="MetI-like"/>
</dbReference>
<keyword evidence="3 8" id="KW-0813">Transport</keyword>
<evidence type="ECO:0000256" key="5">
    <source>
        <dbReference type="ARBA" id="ARBA00022692"/>
    </source>
</evidence>
<feature type="transmembrane region" description="Helical" evidence="8">
    <location>
        <begin position="245"/>
        <end position="267"/>
    </location>
</feature>
<gene>
    <name evidence="10" type="ORF">Q644_10000</name>
</gene>
<evidence type="ECO:0000313" key="11">
    <source>
        <dbReference type="Proteomes" id="UP000016842"/>
    </source>
</evidence>
<evidence type="ECO:0000256" key="7">
    <source>
        <dbReference type="ARBA" id="ARBA00023136"/>
    </source>
</evidence>
<dbReference type="Pfam" id="PF00528">
    <property type="entry name" value="BPD_transp_1"/>
    <property type="match status" value="1"/>
</dbReference>
<evidence type="ECO:0000256" key="8">
    <source>
        <dbReference type="RuleBase" id="RU363032"/>
    </source>
</evidence>
<feature type="transmembrane region" description="Helical" evidence="8">
    <location>
        <begin position="202"/>
        <end position="225"/>
    </location>
</feature>
<feature type="transmembrane region" description="Helical" evidence="8">
    <location>
        <begin position="58"/>
        <end position="85"/>
    </location>
</feature>
<keyword evidence="5 8" id="KW-0812">Transmembrane</keyword>
<evidence type="ECO:0000256" key="2">
    <source>
        <dbReference type="ARBA" id="ARBA00007069"/>
    </source>
</evidence>
<evidence type="ECO:0000259" key="9">
    <source>
        <dbReference type="PROSITE" id="PS50928"/>
    </source>
</evidence>
<evidence type="ECO:0000256" key="1">
    <source>
        <dbReference type="ARBA" id="ARBA00004651"/>
    </source>
</evidence>
<evidence type="ECO:0000256" key="3">
    <source>
        <dbReference type="ARBA" id="ARBA00022448"/>
    </source>
</evidence>
<feature type="transmembrane region" description="Helical" evidence="8">
    <location>
        <begin position="148"/>
        <end position="171"/>
    </location>
</feature>
<evidence type="ECO:0000313" key="10">
    <source>
        <dbReference type="EMBL" id="ERL99625.1"/>
    </source>
</evidence>
<feature type="transmembrane region" description="Helical" evidence="8">
    <location>
        <begin position="97"/>
        <end position="118"/>
    </location>
</feature>
<dbReference type="PROSITE" id="PS50928">
    <property type="entry name" value="ABC_TM1"/>
    <property type="match status" value="1"/>
</dbReference>
<comment type="similarity">
    <text evidence="2">Belongs to the binding-protein-dependent transport system permease family. CysTW subfamily.</text>
</comment>